<dbReference type="OrthoDB" id="399312at2"/>
<accession>A0A449A5K7</accession>
<dbReference type="RefSeq" id="WP_129719919.1">
    <property type="nucleotide sequence ID" value="NZ_LR214951.1"/>
</dbReference>
<dbReference type="AlphaFoldDB" id="A0A449A5K7"/>
<sequence length="170" mass="20528">MKKDIFYESRNLEFFPEIKSFWKIHISSFFNNKKEILKIVSNYCNKNKLSYKYIKKIKFYKASLSKDFAPSQVGKYITIYMSNIKVFEKTVTDLYLLLKKFKATEIFGDFQYKNSIIFYRYGSFFDSFVYDLKSENNNKILDLRQTYPNNIPNLKEVPFFHKIKPIKKIL</sequence>
<dbReference type="Proteomes" id="UP000289440">
    <property type="component" value="Chromosome"/>
</dbReference>
<dbReference type="InterPro" id="IPR057929">
    <property type="entry name" value="RamC_N"/>
</dbReference>
<keyword evidence="3" id="KW-1185">Reference proteome</keyword>
<evidence type="ECO:0000259" key="1">
    <source>
        <dbReference type="Pfam" id="PF25816"/>
    </source>
</evidence>
<reference evidence="2 3" key="1">
    <citation type="submission" date="2019-01" db="EMBL/GenBank/DDBJ databases">
        <authorList>
            <consortium name="Pathogen Informatics"/>
        </authorList>
    </citation>
    <scope>NUCLEOTIDE SEQUENCE [LARGE SCALE GENOMIC DNA]</scope>
    <source>
        <strain evidence="2 3">NCTC10166</strain>
    </source>
</reference>
<dbReference type="KEGG" id="mnu:NCTC10166_00513"/>
<proteinExistence type="predicted"/>
<evidence type="ECO:0000313" key="3">
    <source>
        <dbReference type="Proteomes" id="UP000289440"/>
    </source>
</evidence>
<organism evidence="2 3">
    <name type="scientific">Mesomycoplasma neurolyticum</name>
    <dbReference type="NCBI Taxonomy" id="2120"/>
    <lineage>
        <taxon>Bacteria</taxon>
        <taxon>Bacillati</taxon>
        <taxon>Mycoplasmatota</taxon>
        <taxon>Mycoplasmoidales</taxon>
        <taxon>Metamycoplasmataceae</taxon>
        <taxon>Mesomycoplasma</taxon>
    </lineage>
</organism>
<gene>
    <name evidence="2" type="ORF">NCTC10166_00513</name>
</gene>
<evidence type="ECO:0000313" key="2">
    <source>
        <dbReference type="EMBL" id="VEU59535.1"/>
    </source>
</evidence>
<feature type="domain" description="RamC N-terminal" evidence="1">
    <location>
        <begin position="22"/>
        <end position="134"/>
    </location>
</feature>
<dbReference type="EMBL" id="LR214951">
    <property type="protein sequence ID" value="VEU59535.1"/>
    <property type="molecule type" value="Genomic_DNA"/>
</dbReference>
<name>A0A449A5K7_9BACT</name>
<dbReference type="Pfam" id="PF25816">
    <property type="entry name" value="RamC_N"/>
    <property type="match status" value="1"/>
</dbReference>
<protein>
    <recommendedName>
        <fullName evidence="1">RamC N-terminal domain-containing protein</fullName>
    </recommendedName>
</protein>